<accession>A0A088E5C0</accession>
<dbReference type="AlphaFoldDB" id="A0A088E5C0"/>
<evidence type="ECO:0000313" key="2">
    <source>
        <dbReference type="Proteomes" id="UP000029084"/>
    </source>
</evidence>
<dbReference type="EMBL" id="CP008822">
    <property type="protein sequence ID" value="AIM27173.1"/>
    <property type="molecule type" value="Genomic_DNA"/>
</dbReference>
<evidence type="ECO:0000313" key="1">
    <source>
        <dbReference type="EMBL" id="AIM27173.1"/>
    </source>
</evidence>
<reference evidence="1 2" key="1">
    <citation type="journal article" date="2014" name="J. Bacteriol.">
        <title>Role of an Archaeal PitA Transporter in the Copper and Arsenic Resistance of Metallosphaera sedula, an Extreme Thermoacidophile.</title>
        <authorList>
            <person name="McCarthy S."/>
            <person name="Ai C."/>
            <person name="Wheaton G."/>
            <person name="Tevatia R."/>
            <person name="Eckrich V."/>
            <person name="Kelly R."/>
            <person name="Blum P."/>
        </authorList>
    </citation>
    <scope>NUCLEOTIDE SEQUENCE [LARGE SCALE GENOMIC DNA]</scope>
    <source>
        <strain evidence="1 2">CuR1</strain>
    </source>
</reference>
<sequence length="85" mass="9204">MNVKELSGDDIVGDLHPSIRDSCLVLRNSSGSTGSAIHRNSIPERFHNGLGQEAFSVSSLENFPKMISSLTPPLSFKVPHSRGRS</sequence>
<proteinExistence type="predicted"/>
<name>A0A088E5C0_9CREN</name>
<gene>
    <name evidence="1" type="ORF">HA72_1019</name>
</gene>
<dbReference type="Proteomes" id="UP000029084">
    <property type="component" value="Chromosome"/>
</dbReference>
<protein>
    <submittedName>
        <fullName evidence="1">Uncharacterized protein</fullName>
    </submittedName>
</protein>
<organism evidence="1 2">
    <name type="scientific">Metallosphaera sedula</name>
    <dbReference type="NCBI Taxonomy" id="43687"/>
    <lineage>
        <taxon>Archaea</taxon>
        <taxon>Thermoproteota</taxon>
        <taxon>Thermoprotei</taxon>
        <taxon>Sulfolobales</taxon>
        <taxon>Sulfolobaceae</taxon>
        <taxon>Metallosphaera</taxon>
    </lineage>
</organism>